<dbReference type="Proteomes" id="UP001200642">
    <property type="component" value="Unassembled WGS sequence"/>
</dbReference>
<proteinExistence type="predicted"/>
<dbReference type="RefSeq" id="WP_317902880.1">
    <property type="nucleotide sequence ID" value="NZ_JAIRBC010000019.1"/>
</dbReference>
<dbReference type="InterPro" id="IPR052367">
    <property type="entry name" value="Thiosulfate_ST/Rhodanese-like"/>
</dbReference>
<dbReference type="SMART" id="SM00450">
    <property type="entry name" value="RHOD"/>
    <property type="match status" value="1"/>
</dbReference>
<dbReference type="PROSITE" id="PS50206">
    <property type="entry name" value="RHODANESE_3"/>
    <property type="match status" value="1"/>
</dbReference>
<dbReference type="Gene3D" id="3.40.250.10">
    <property type="entry name" value="Rhodanese-like domain"/>
    <property type="match status" value="1"/>
</dbReference>
<evidence type="ECO:0000259" key="1">
    <source>
        <dbReference type="PROSITE" id="PS50206"/>
    </source>
</evidence>
<dbReference type="AlphaFoldDB" id="A0AAE3EVK1"/>
<dbReference type="SUPFAM" id="SSF52821">
    <property type="entry name" value="Rhodanese/Cell cycle control phosphatase"/>
    <property type="match status" value="1"/>
</dbReference>
<organism evidence="2 3">
    <name type="scientific">Cerina litoralis</name>
    <dbReference type="NCBI Taxonomy" id="2874477"/>
    <lineage>
        <taxon>Bacteria</taxon>
        <taxon>Pseudomonadati</taxon>
        <taxon>Bacteroidota</taxon>
        <taxon>Flavobacteriia</taxon>
        <taxon>Flavobacteriales</taxon>
        <taxon>Flavobacteriaceae</taxon>
        <taxon>Cerina</taxon>
    </lineage>
</organism>
<dbReference type="EMBL" id="JAIRBC010000019">
    <property type="protein sequence ID" value="MCG2461738.1"/>
    <property type="molecule type" value="Genomic_DNA"/>
</dbReference>
<evidence type="ECO:0000313" key="2">
    <source>
        <dbReference type="EMBL" id="MCG2461738.1"/>
    </source>
</evidence>
<sequence>MKKIWFLSIILASYFGFSQVVKEPITDYSGKELKNGILLDVRTPEEFQEGHLDRALNINWYDSDFAEQIQRLDKEKTIYVYCKLGGRSAKASKVLDSLGFKNVVDLTGGYDTFKTAKEKRE</sequence>
<dbReference type="InterPro" id="IPR036873">
    <property type="entry name" value="Rhodanese-like_dom_sf"/>
</dbReference>
<keyword evidence="3" id="KW-1185">Reference proteome</keyword>
<dbReference type="CDD" id="cd00158">
    <property type="entry name" value="RHOD"/>
    <property type="match status" value="1"/>
</dbReference>
<dbReference type="PANTHER" id="PTHR45431:SF3">
    <property type="entry name" value="RHODANESE-LIKE DOMAIN-CONTAINING PROTEIN 15, CHLOROPLASTIC"/>
    <property type="match status" value="1"/>
</dbReference>
<gene>
    <name evidence="2" type="ORF">K8352_13345</name>
</gene>
<accession>A0AAE3EVK1</accession>
<dbReference type="PANTHER" id="PTHR45431">
    <property type="entry name" value="RHODANESE-LIKE DOMAIN-CONTAINING PROTEIN 15, CHLOROPLASTIC"/>
    <property type="match status" value="1"/>
</dbReference>
<evidence type="ECO:0000313" key="3">
    <source>
        <dbReference type="Proteomes" id="UP001200642"/>
    </source>
</evidence>
<dbReference type="Pfam" id="PF00581">
    <property type="entry name" value="Rhodanese"/>
    <property type="match status" value="1"/>
</dbReference>
<protein>
    <submittedName>
        <fullName evidence="2">Rhodanese-like domain-containing protein</fullName>
    </submittedName>
</protein>
<feature type="domain" description="Rhodanese" evidence="1">
    <location>
        <begin position="32"/>
        <end position="118"/>
    </location>
</feature>
<reference evidence="2" key="1">
    <citation type="submission" date="2023-02" db="EMBL/GenBank/DDBJ databases">
        <title>Genome of Flavobacteriaceae gen. nov. sp. strain F89.</title>
        <authorList>
            <person name="Wang Y."/>
        </authorList>
    </citation>
    <scope>NUCLEOTIDE SEQUENCE</scope>
    <source>
        <strain evidence="2">F89</strain>
    </source>
</reference>
<name>A0AAE3EVK1_9FLAO</name>
<dbReference type="InterPro" id="IPR001763">
    <property type="entry name" value="Rhodanese-like_dom"/>
</dbReference>
<comment type="caution">
    <text evidence="2">The sequence shown here is derived from an EMBL/GenBank/DDBJ whole genome shotgun (WGS) entry which is preliminary data.</text>
</comment>